<accession>A0A2I3T2Q6</accession>
<organism evidence="2 3">
    <name type="scientific">Pan troglodytes</name>
    <name type="common">Chimpanzee</name>
    <dbReference type="NCBI Taxonomy" id="9598"/>
    <lineage>
        <taxon>Eukaryota</taxon>
        <taxon>Metazoa</taxon>
        <taxon>Chordata</taxon>
        <taxon>Craniata</taxon>
        <taxon>Vertebrata</taxon>
        <taxon>Euteleostomi</taxon>
        <taxon>Mammalia</taxon>
        <taxon>Eutheria</taxon>
        <taxon>Euarchontoglires</taxon>
        <taxon>Primates</taxon>
        <taxon>Haplorrhini</taxon>
        <taxon>Catarrhini</taxon>
        <taxon>Hominidae</taxon>
        <taxon>Pan</taxon>
    </lineage>
</organism>
<evidence type="ECO:0000313" key="2">
    <source>
        <dbReference type="Ensembl" id="ENSPTRP00000083494.1"/>
    </source>
</evidence>
<dbReference type="AlphaFoldDB" id="A0A2I3T2Q6"/>
<proteinExistence type="predicted"/>
<keyword evidence="3" id="KW-1185">Reference proteome</keyword>
<dbReference type="Bgee" id="ENSPTRG00000044058">
    <property type="expression patterns" value="Expressed in thymus and 12 other cell types or tissues"/>
</dbReference>
<dbReference type="Proteomes" id="UP000002277">
    <property type="component" value="Chromosome 6"/>
</dbReference>
<dbReference type="Ensembl" id="ENSPTRT00000087331.1">
    <property type="protein sequence ID" value="ENSPTRP00000083494.1"/>
    <property type="gene ID" value="ENSPTRG00000044058.1"/>
</dbReference>
<evidence type="ECO:0000313" key="3">
    <source>
        <dbReference type="Proteomes" id="UP000002277"/>
    </source>
</evidence>
<name>A0A2I3T2Q6_PANTR</name>
<reference evidence="2 3" key="1">
    <citation type="journal article" date="2005" name="Nature">
        <title>Initial sequence of the chimpanzee genome and comparison with the human genome.</title>
        <authorList>
            <consortium name="Chimpanzee sequencing and analysis consortium"/>
        </authorList>
    </citation>
    <scope>NUCLEOTIDE SEQUENCE [LARGE SCALE GENOMIC DNA]</scope>
</reference>
<evidence type="ECO:0000256" key="1">
    <source>
        <dbReference type="SAM" id="MobiDB-lite"/>
    </source>
</evidence>
<protein>
    <submittedName>
        <fullName evidence="2">Uncharacterized protein</fullName>
    </submittedName>
</protein>
<sequence>MSKMQTWGGQKDNTQGCHFTLGWLHSSRAEALLTSQTGRRPGRGAPHFPDGAADARPGTYFLKVSSKRNSVLAVRMTQ</sequence>
<feature type="region of interest" description="Disordered" evidence="1">
    <location>
        <begin position="32"/>
        <end position="53"/>
    </location>
</feature>
<dbReference type="InParanoid" id="A0A2I3T2Q6"/>
<dbReference type="EMBL" id="AACZ04022870">
    <property type="status" value="NOT_ANNOTATED_CDS"/>
    <property type="molecule type" value="Genomic_DNA"/>
</dbReference>
<reference evidence="2" key="3">
    <citation type="submission" date="2025-09" db="UniProtKB">
        <authorList>
            <consortium name="Ensembl"/>
        </authorList>
    </citation>
    <scope>IDENTIFICATION</scope>
</reference>
<reference evidence="2" key="2">
    <citation type="submission" date="2025-08" db="UniProtKB">
        <authorList>
            <consortium name="Ensembl"/>
        </authorList>
    </citation>
    <scope>IDENTIFICATION</scope>
</reference>
<dbReference type="GeneTree" id="ENSGT00500000045496"/>